<reference evidence="2 3" key="1">
    <citation type="submission" date="2020-07" db="EMBL/GenBank/DDBJ databases">
        <title>Spirosoma foliorum sp. nov., isolated from the leaves on the Nejang mountain Korea, Republic of.</title>
        <authorList>
            <person name="Ho H."/>
            <person name="Lee Y.-J."/>
            <person name="Nurcahyanto D.-A."/>
            <person name="Kim S.-G."/>
        </authorList>
    </citation>
    <scope>NUCLEOTIDE SEQUENCE [LARGE SCALE GENOMIC DNA]</scope>
    <source>
        <strain evidence="2 3">PL0136</strain>
    </source>
</reference>
<sequence>MKINLFLVIIVLVAAFSGCSLSKTKTTLTTHKTQLIPVADSVRLEVLDWSGEGQPLVFLTGFGNTAHVFDEFAPKFTNQYHVYAITRRGFGQSSKPKTGYDMGTLAHDILIVLDSLHVSKALLVGHSIAGDEMSKFASSYPDRVSKLVYLDAAYDRSNLLQLFAKLPPQPTPTAKDSASVANFSRGIEEVMGVPMPAEEIRETAVFSKEGKYLRDVTPEFVFPATLSKLERPDYRHIYCPALAIYARHSTVRSDFPCYDRFDSTDRKKAIAAFPMMTKFTADQENLFRKEVAKGTVTGIKDANHYVFISHPAETEKLIRDFLK</sequence>
<dbReference type="GO" id="GO:0016020">
    <property type="term" value="C:membrane"/>
    <property type="evidence" value="ECO:0007669"/>
    <property type="project" value="TreeGrafter"/>
</dbReference>
<dbReference type="GO" id="GO:0016787">
    <property type="term" value="F:hydrolase activity"/>
    <property type="evidence" value="ECO:0007669"/>
    <property type="project" value="UniProtKB-KW"/>
</dbReference>
<dbReference type="Pfam" id="PF00561">
    <property type="entry name" value="Abhydrolase_1"/>
    <property type="match status" value="1"/>
</dbReference>
<dbReference type="PANTHER" id="PTHR43798:SF33">
    <property type="entry name" value="HYDROLASE, PUTATIVE (AFU_ORTHOLOGUE AFUA_2G14860)-RELATED"/>
    <property type="match status" value="1"/>
</dbReference>
<dbReference type="Proteomes" id="UP000515369">
    <property type="component" value="Chromosome"/>
</dbReference>
<dbReference type="InterPro" id="IPR029058">
    <property type="entry name" value="AB_hydrolase_fold"/>
</dbReference>
<name>A0A7G5GRA7_9BACT</name>
<dbReference type="InterPro" id="IPR050266">
    <property type="entry name" value="AB_hydrolase_sf"/>
</dbReference>
<dbReference type="AlphaFoldDB" id="A0A7G5GRA7"/>
<proteinExistence type="predicted"/>
<feature type="domain" description="AB hydrolase-1" evidence="1">
    <location>
        <begin position="55"/>
        <end position="178"/>
    </location>
</feature>
<dbReference type="Gene3D" id="3.40.50.1820">
    <property type="entry name" value="alpha/beta hydrolase"/>
    <property type="match status" value="1"/>
</dbReference>
<dbReference type="SUPFAM" id="SSF53474">
    <property type="entry name" value="alpha/beta-Hydrolases"/>
    <property type="match status" value="1"/>
</dbReference>
<keyword evidence="3" id="KW-1185">Reference proteome</keyword>
<protein>
    <submittedName>
        <fullName evidence="2">Alpha/beta hydrolase</fullName>
    </submittedName>
</protein>
<accession>A0A7G5GRA7</accession>
<dbReference type="InterPro" id="IPR000073">
    <property type="entry name" value="AB_hydrolase_1"/>
</dbReference>
<evidence type="ECO:0000259" key="1">
    <source>
        <dbReference type="Pfam" id="PF00561"/>
    </source>
</evidence>
<keyword evidence="2" id="KW-0378">Hydrolase</keyword>
<organism evidence="2 3">
    <name type="scientific">Spirosoma foliorum</name>
    <dbReference type="NCBI Taxonomy" id="2710596"/>
    <lineage>
        <taxon>Bacteria</taxon>
        <taxon>Pseudomonadati</taxon>
        <taxon>Bacteroidota</taxon>
        <taxon>Cytophagia</taxon>
        <taxon>Cytophagales</taxon>
        <taxon>Cytophagaceae</taxon>
        <taxon>Spirosoma</taxon>
    </lineage>
</organism>
<evidence type="ECO:0000313" key="3">
    <source>
        <dbReference type="Proteomes" id="UP000515369"/>
    </source>
</evidence>
<dbReference type="EMBL" id="CP059732">
    <property type="protein sequence ID" value="QMW01399.1"/>
    <property type="molecule type" value="Genomic_DNA"/>
</dbReference>
<evidence type="ECO:0000313" key="2">
    <source>
        <dbReference type="EMBL" id="QMW01399.1"/>
    </source>
</evidence>
<dbReference type="PRINTS" id="PR00111">
    <property type="entry name" value="ABHYDROLASE"/>
</dbReference>
<dbReference type="RefSeq" id="WP_182458681.1">
    <property type="nucleotide sequence ID" value="NZ_CP059732.1"/>
</dbReference>
<gene>
    <name evidence="2" type="ORF">H3H32_26065</name>
</gene>
<dbReference type="KEGG" id="sfol:H3H32_26065"/>
<dbReference type="PANTHER" id="PTHR43798">
    <property type="entry name" value="MONOACYLGLYCEROL LIPASE"/>
    <property type="match status" value="1"/>
</dbReference>
<dbReference type="PROSITE" id="PS51257">
    <property type="entry name" value="PROKAR_LIPOPROTEIN"/>
    <property type="match status" value="1"/>
</dbReference>